<organism evidence="1 2">
    <name type="scientific">Orbilia oligospora</name>
    <name type="common">Nematode-trapping fungus</name>
    <name type="synonym">Arthrobotrys oligospora</name>
    <dbReference type="NCBI Taxonomy" id="2813651"/>
    <lineage>
        <taxon>Eukaryota</taxon>
        <taxon>Fungi</taxon>
        <taxon>Dikarya</taxon>
        <taxon>Ascomycota</taxon>
        <taxon>Pezizomycotina</taxon>
        <taxon>Orbiliomycetes</taxon>
        <taxon>Orbiliales</taxon>
        <taxon>Orbiliaceae</taxon>
        <taxon>Orbilia</taxon>
    </lineage>
</organism>
<sequence>MLVTASTSFQPITLTEWRDCVRGFEFSTEEYTSLHESFCSFGATFSEGSSSWTIHATTDPKKIDIHDITHRSFASVATHPPKIEKVYAGRDPRNFLAMGRAFRDKEKLVKHAELKWKVYRPVEGEAEEVGDFTKPVYIANALHPTFPDLYPKVPFDSVPSLGMPLEHTTMKKYIGEFLVKEVTTDHEEAYDHDALQEGDFLVIDGARTHIQVCFQKMTRRSYDDGTYHPDFRASYLEAYSGNKPGRRRNVIGCIEVVFRVYKNFVTPRSNPNEPDVYLEQPLLMEDMPGNRYPDNPNPNIIIPIEDFDPAELSNLDHTFFFRPGGEPEGQEETGMSPRFGGTESEIPSIPVSNEIQQENWDESLVPYTHDQGGPYDESIQAQEQPGGPMAVRAPSFGPGNFQPENTNIPGTGGPLARFFTGMSEIFGAEDENFDEATIPDIYDDIESLVDRLEPEPEPNTDANGYGMEIEEDRFETGIWSDNFNGNLFSGLGETDEYLVDFNTVRDMARLRQFGDKIAGDLEGDDDYPANPYFRKQDEKLVTEDDLLLQETAEVDGVEREPEWSFPTTAEDKPQRLHPAQYAEIHNYYSNRAGDPNPGRGKWIDAQLMLKQLQLGKFDQVANDIKYLLPDTRFMTFMLHVVAAVICSLSPHPAFGLLVKTPFAVSALARTAPPIIASEPTTREKQHHENEIPYPFPIPDRHHLRTSIELSGTSTFL</sequence>
<reference evidence="1 2" key="1">
    <citation type="submission" date="2020-01" db="EMBL/GenBank/DDBJ databases">
        <authorList>
            <person name="Palmer J.M."/>
        </authorList>
    </citation>
    <scope>NUCLEOTIDE SEQUENCE [LARGE SCALE GENOMIC DNA]</scope>
    <source>
        <strain evidence="1 2">TWF970</strain>
    </source>
</reference>
<name>A0A7C8VW68_ORBOL</name>
<dbReference type="Proteomes" id="UP000474640">
    <property type="component" value="Unassembled WGS sequence"/>
</dbReference>
<accession>A0A7C8VW68</accession>
<protein>
    <submittedName>
        <fullName evidence="1">Uncharacterized protein</fullName>
    </submittedName>
</protein>
<comment type="caution">
    <text evidence="1">The sequence shown here is derived from an EMBL/GenBank/DDBJ whole genome shotgun (WGS) entry which is preliminary data.</text>
</comment>
<dbReference type="EMBL" id="JAABOJ010000005">
    <property type="protein sequence ID" value="KAF3286743.1"/>
    <property type="molecule type" value="Genomic_DNA"/>
</dbReference>
<evidence type="ECO:0000313" key="2">
    <source>
        <dbReference type="Proteomes" id="UP000474640"/>
    </source>
</evidence>
<dbReference type="OrthoDB" id="5429691at2759"/>
<dbReference type="AlphaFoldDB" id="A0A7C8VW68"/>
<evidence type="ECO:0000313" key="1">
    <source>
        <dbReference type="EMBL" id="KAF3286743.1"/>
    </source>
</evidence>
<proteinExistence type="predicted"/>
<gene>
    <name evidence="1" type="ORF">TWF970_008584</name>
</gene>